<evidence type="ECO:0000256" key="10">
    <source>
        <dbReference type="RuleBase" id="RU363075"/>
    </source>
</evidence>
<evidence type="ECO:0000256" key="7">
    <source>
        <dbReference type="ARBA" id="ARBA00022824"/>
    </source>
</evidence>
<reference evidence="13" key="1">
    <citation type="journal article" date="2017" name="Gigascience">
        <title>The genome draft of coconut (Cocos nucifera).</title>
        <authorList>
            <person name="Xiao Y."/>
            <person name="Xu P."/>
            <person name="Fan H."/>
            <person name="Baudouin L."/>
            <person name="Xia W."/>
            <person name="Bocs S."/>
            <person name="Xu J."/>
            <person name="Li Q."/>
            <person name="Guo A."/>
            <person name="Zhou L."/>
            <person name="Li J."/>
            <person name="Wu Y."/>
            <person name="Ma Z."/>
            <person name="Armero A."/>
            <person name="Issali A.E."/>
            <person name="Liu N."/>
            <person name="Peng M."/>
            <person name="Yang Y."/>
        </authorList>
    </citation>
    <scope>NUCLEOTIDE SEQUENCE</scope>
    <source>
        <tissue evidence="13">Spear leaf of Hainan Tall coconut</tissue>
    </source>
</reference>
<accession>A0A8K0MZ77</accession>
<evidence type="ECO:0000256" key="6">
    <source>
        <dbReference type="ARBA" id="ARBA00022692"/>
    </source>
</evidence>
<dbReference type="PANTHER" id="PTHR22760">
    <property type="entry name" value="GLYCOSYLTRANSFERASE"/>
    <property type="match status" value="1"/>
</dbReference>
<dbReference type="InterPro" id="IPR005599">
    <property type="entry name" value="GPI_mannosylTrfase"/>
</dbReference>
<keyword evidence="4 10" id="KW-0328">Glycosyltransferase</keyword>
<gene>
    <name evidence="13" type="ORF">COCNU_03G013640</name>
</gene>
<feature type="region of interest" description="Disordered" evidence="11">
    <location>
        <begin position="1"/>
        <end position="38"/>
    </location>
</feature>
<keyword evidence="14" id="KW-1185">Reference proteome</keyword>
<evidence type="ECO:0000256" key="4">
    <source>
        <dbReference type="ARBA" id="ARBA00022676"/>
    </source>
</evidence>
<comment type="similarity">
    <text evidence="3 10">Belongs to the glycosyltransferase 22 family.</text>
</comment>
<dbReference type="Gene3D" id="3.30.70.100">
    <property type="match status" value="1"/>
</dbReference>
<feature type="compositionally biased region" description="Basic residues" evidence="11">
    <location>
        <begin position="1"/>
        <end position="12"/>
    </location>
</feature>
<feature type="transmembrane region" description="Helical" evidence="10">
    <location>
        <begin position="198"/>
        <end position="217"/>
    </location>
</feature>
<dbReference type="Pfam" id="PF00403">
    <property type="entry name" value="HMA"/>
    <property type="match status" value="1"/>
</dbReference>
<dbReference type="GO" id="GO:0006487">
    <property type="term" value="P:protein N-linked glycosylation"/>
    <property type="evidence" value="ECO:0007669"/>
    <property type="project" value="TreeGrafter"/>
</dbReference>
<keyword evidence="5" id="KW-0808">Transferase</keyword>
<feature type="transmembrane region" description="Helical" evidence="10">
    <location>
        <begin position="147"/>
        <end position="165"/>
    </location>
</feature>
<dbReference type="GO" id="GO:0000026">
    <property type="term" value="F:alpha-1,2-mannosyltransferase activity"/>
    <property type="evidence" value="ECO:0007669"/>
    <property type="project" value="TreeGrafter"/>
</dbReference>
<evidence type="ECO:0000256" key="1">
    <source>
        <dbReference type="ARBA" id="ARBA00004477"/>
    </source>
</evidence>
<feature type="transmembrane region" description="Helical" evidence="10">
    <location>
        <begin position="171"/>
        <end position="191"/>
    </location>
</feature>
<evidence type="ECO:0000256" key="3">
    <source>
        <dbReference type="ARBA" id="ARBA00007063"/>
    </source>
</evidence>
<feature type="transmembrane region" description="Helical" evidence="10">
    <location>
        <begin position="223"/>
        <end position="251"/>
    </location>
</feature>
<evidence type="ECO:0000259" key="12">
    <source>
        <dbReference type="PROSITE" id="PS50846"/>
    </source>
</evidence>
<dbReference type="GO" id="GO:0046872">
    <property type="term" value="F:metal ion binding"/>
    <property type="evidence" value="ECO:0007669"/>
    <property type="project" value="InterPro"/>
</dbReference>
<dbReference type="PANTHER" id="PTHR22760:SF2">
    <property type="entry name" value="ALPHA-1,2-MANNOSYLTRANSFERASE ALG9"/>
    <property type="match status" value="1"/>
</dbReference>
<dbReference type="Pfam" id="PF03901">
    <property type="entry name" value="Glyco_transf_22"/>
    <property type="match status" value="3"/>
</dbReference>
<proteinExistence type="inferred from homology"/>
<evidence type="ECO:0000256" key="5">
    <source>
        <dbReference type="ARBA" id="ARBA00022679"/>
    </source>
</evidence>
<dbReference type="Proteomes" id="UP000797356">
    <property type="component" value="Chromosome 3"/>
</dbReference>
<evidence type="ECO:0000256" key="9">
    <source>
        <dbReference type="ARBA" id="ARBA00023136"/>
    </source>
</evidence>
<dbReference type="PROSITE" id="PS50846">
    <property type="entry name" value="HMA_2"/>
    <property type="match status" value="1"/>
</dbReference>
<evidence type="ECO:0000256" key="11">
    <source>
        <dbReference type="SAM" id="MobiDB-lite"/>
    </source>
</evidence>
<dbReference type="InterPro" id="IPR006121">
    <property type="entry name" value="HMA_dom"/>
</dbReference>
<dbReference type="UniPathway" id="UPA00378"/>
<comment type="pathway">
    <text evidence="2">Protein modification; protein glycosylation.</text>
</comment>
<dbReference type="GO" id="GO:0005789">
    <property type="term" value="C:endoplasmic reticulum membrane"/>
    <property type="evidence" value="ECO:0007669"/>
    <property type="project" value="UniProtKB-SubCell"/>
</dbReference>
<comment type="subcellular location">
    <subcellularLocation>
        <location evidence="1 10">Endoplasmic reticulum membrane</location>
        <topology evidence="1 10">Multi-pass membrane protein</topology>
    </subcellularLocation>
</comment>
<sequence length="705" mass="79638">MAHSEARHRRRPPSSLDLDSSSSSGRYSKEAKAENNGNEGVRGVSGWVLPMAVLGMMRHMSAASNIIHDCDEVFNYWEPLHYLLYKSGFQTWEYSMDERLRKHRYDIADIRKGVCCGGCDAKLGNGISLMDQLAVIGLCSEFALRSYLYVFFHALVAGPASLIYSEDKVRVFYSVRLFLGLISTITETVLAAQYFSGFLPSTFSMYAVTLSSALFLLEKYALAVSVAAVGVIIGWPFSILVVLPVTVCSLIRGGLKRVFLSGLLTSLSILFYNFVIVAVSFLQALSVFADYYCYGRWTSSVFNLLKYNVLGGGESHLYGTEGPTFYLRNGFNNFNFSFVLALLFLGILPIARKKYAPDMLIVVSPIYIWLAFMSLQPHKEERFLYPIYPLICVAATAVIDSLPDFLHDKYAVEDSIIVKIAKGLRPVLLGLILCASHSRTFSILNAYSAPLEIYKHLQYHEDAGTGSVLCVGSEWHRFPSSFFVPSYVSEVRWIDDGFRGLLPFPFNSSLGGTAAAPPYFNNKNKASDKQYLHDIEACTFFVELDLKRPYAARGTDLSKWEIVEMCVHMDCSGCESKIRKALLKLKGVDNVDIDMVQQKVTVTGYVDQKKVLKAVRKTGRRAVLWPYPYNVEYRTYAQEYYHQHHPTPAYHLIFNSNPRSYNYYKHGYNDSDMHGYYQKPTYSHIVDERARSIFSDDNPNACSIM</sequence>
<dbReference type="EC" id="2.4.1.-" evidence="10"/>
<evidence type="ECO:0000313" key="13">
    <source>
        <dbReference type="EMBL" id="KAG1335245.1"/>
    </source>
</evidence>
<evidence type="ECO:0000256" key="8">
    <source>
        <dbReference type="ARBA" id="ARBA00022989"/>
    </source>
</evidence>
<name>A0A8K0MZ77_COCNU</name>
<dbReference type="AlphaFoldDB" id="A0A8K0MZ77"/>
<comment type="caution">
    <text evidence="13">The sequence shown here is derived from an EMBL/GenBank/DDBJ whole genome shotgun (WGS) entry which is preliminary data.</text>
</comment>
<dbReference type="OrthoDB" id="497541at2759"/>
<evidence type="ECO:0000313" key="14">
    <source>
        <dbReference type="Proteomes" id="UP000797356"/>
    </source>
</evidence>
<feature type="transmembrane region" description="Helical" evidence="10">
    <location>
        <begin position="258"/>
        <end position="282"/>
    </location>
</feature>
<feature type="compositionally biased region" description="Low complexity" evidence="11">
    <location>
        <begin position="14"/>
        <end position="24"/>
    </location>
</feature>
<dbReference type="InterPro" id="IPR036163">
    <property type="entry name" value="HMA_dom_sf"/>
</dbReference>
<dbReference type="SUPFAM" id="SSF55008">
    <property type="entry name" value="HMA, heavy metal-associated domain"/>
    <property type="match status" value="1"/>
</dbReference>
<keyword evidence="8 10" id="KW-1133">Transmembrane helix</keyword>
<evidence type="ECO:0000256" key="2">
    <source>
        <dbReference type="ARBA" id="ARBA00004922"/>
    </source>
</evidence>
<keyword evidence="6 10" id="KW-0812">Transmembrane</keyword>
<dbReference type="CDD" id="cd00371">
    <property type="entry name" value="HMA"/>
    <property type="match status" value="1"/>
</dbReference>
<organism evidence="13 14">
    <name type="scientific">Cocos nucifera</name>
    <name type="common">Coconut palm</name>
    <dbReference type="NCBI Taxonomy" id="13894"/>
    <lineage>
        <taxon>Eukaryota</taxon>
        <taxon>Viridiplantae</taxon>
        <taxon>Streptophyta</taxon>
        <taxon>Embryophyta</taxon>
        <taxon>Tracheophyta</taxon>
        <taxon>Spermatophyta</taxon>
        <taxon>Magnoliopsida</taxon>
        <taxon>Liliopsida</taxon>
        <taxon>Arecaceae</taxon>
        <taxon>Arecoideae</taxon>
        <taxon>Cocoseae</taxon>
        <taxon>Attaleinae</taxon>
        <taxon>Cocos</taxon>
    </lineage>
</organism>
<dbReference type="EMBL" id="CM017874">
    <property type="protein sequence ID" value="KAG1335245.1"/>
    <property type="molecule type" value="Genomic_DNA"/>
</dbReference>
<feature type="domain" description="HMA" evidence="12">
    <location>
        <begin position="560"/>
        <end position="623"/>
    </location>
</feature>
<protein>
    <recommendedName>
        <fullName evidence="10">Mannosyltransferase</fullName>
        <ecNumber evidence="10">2.4.1.-</ecNumber>
    </recommendedName>
</protein>
<reference evidence="13" key="2">
    <citation type="submission" date="2019-07" db="EMBL/GenBank/DDBJ databases">
        <authorList>
            <person name="Yang Y."/>
            <person name="Bocs S."/>
            <person name="Baudouin L."/>
        </authorList>
    </citation>
    <scope>NUCLEOTIDE SEQUENCE</scope>
    <source>
        <tissue evidence="13">Spear leaf of Hainan Tall coconut</tissue>
    </source>
</reference>
<keyword evidence="7 10" id="KW-0256">Endoplasmic reticulum</keyword>
<keyword evidence="9 10" id="KW-0472">Membrane</keyword>
<feature type="transmembrane region" description="Helical" evidence="10">
    <location>
        <begin position="334"/>
        <end position="351"/>
    </location>
</feature>